<dbReference type="Proteomes" id="UP000284605">
    <property type="component" value="Unassembled WGS sequence"/>
</dbReference>
<evidence type="ECO:0000313" key="6">
    <source>
        <dbReference type="EMBL" id="RJF86513.1"/>
    </source>
</evidence>
<dbReference type="EMBL" id="QYUK01000011">
    <property type="protein sequence ID" value="RJF86513.1"/>
    <property type="molecule type" value="Genomic_DNA"/>
</dbReference>
<dbReference type="SUPFAM" id="SSF54862">
    <property type="entry name" value="4Fe-4S ferredoxins"/>
    <property type="match status" value="1"/>
</dbReference>
<dbReference type="RefSeq" id="WP_119777160.1">
    <property type="nucleotide sequence ID" value="NZ_QYUK01000011.1"/>
</dbReference>
<evidence type="ECO:0000256" key="5">
    <source>
        <dbReference type="PIRSR" id="PIRSR602403-1"/>
    </source>
</evidence>
<gene>
    <name evidence="6" type="ORF">D3874_05305</name>
</gene>
<dbReference type="InterPro" id="IPR002403">
    <property type="entry name" value="Cyt_P450_E_grp-IV"/>
</dbReference>
<dbReference type="Pfam" id="PF13459">
    <property type="entry name" value="Fer4_15"/>
    <property type="match status" value="1"/>
</dbReference>
<dbReference type="AlphaFoldDB" id="A0A418W932"/>
<dbReference type="InterPro" id="IPR050529">
    <property type="entry name" value="CYP450_sterol_14alpha_dmase"/>
</dbReference>
<evidence type="ECO:0000256" key="3">
    <source>
        <dbReference type="ARBA" id="ARBA00022723"/>
    </source>
</evidence>
<dbReference type="PANTHER" id="PTHR24304:SF2">
    <property type="entry name" value="24-HYDROXYCHOLESTEROL 7-ALPHA-HYDROXYLASE"/>
    <property type="match status" value="1"/>
</dbReference>
<feature type="binding site" description="axial binding residue" evidence="5">
    <location>
        <position position="399"/>
    </location>
    <ligand>
        <name>heme</name>
        <dbReference type="ChEBI" id="CHEBI:30413"/>
    </ligand>
    <ligandPart>
        <name>Fe</name>
        <dbReference type="ChEBI" id="CHEBI:18248"/>
    </ligandPart>
</feature>
<protein>
    <submittedName>
        <fullName evidence="6">Cytochrome P450</fullName>
    </submittedName>
</protein>
<dbReference type="GO" id="GO:0016705">
    <property type="term" value="F:oxidoreductase activity, acting on paired donors, with incorporation or reduction of molecular oxygen"/>
    <property type="evidence" value="ECO:0007669"/>
    <property type="project" value="InterPro"/>
</dbReference>
<comment type="cofactor">
    <cofactor evidence="5">
        <name>heme</name>
        <dbReference type="ChEBI" id="CHEBI:30413"/>
    </cofactor>
</comment>
<dbReference type="SUPFAM" id="SSF48264">
    <property type="entry name" value="Cytochrome P450"/>
    <property type="match status" value="1"/>
</dbReference>
<dbReference type="PRINTS" id="PR00385">
    <property type="entry name" value="P450"/>
</dbReference>
<accession>A0A418W932</accession>
<organism evidence="6 7">
    <name type="scientific">Oleomonas cavernae</name>
    <dbReference type="NCBI Taxonomy" id="2320859"/>
    <lineage>
        <taxon>Bacteria</taxon>
        <taxon>Pseudomonadati</taxon>
        <taxon>Pseudomonadota</taxon>
        <taxon>Alphaproteobacteria</taxon>
        <taxon>Acetobacterales</taxon>
        <taxon>Acetobacteraceae</taxon>
        <taxon>Oleomonas</taxon>
    </lineage>
</organism>
<dbReference type="Pfam" id="PF00067">
    <property type="entry name" value="p450"/>
    <property type="match status" value="1"/>
</dbReference>
<dbReference type="OrthoDB" id="9801155at2"/>
<sequence>MSIQASVQGGGAAPPAAKGGFPWFGHMLSFASNPFKFVEKVARQGGEITSFKLLGQRIVLLTGDEASELFYRSSDEQLDQSAAYKLMTPIFGQGLVFDAPIARKNEQLRMLMPSLRVEAMRDHSHKIVGEVEHIIADWGDSGEIGLVAFMKQLTINTASHCLLGREFRYELSEEFASIYHDLEQGVHPLAYHFPHLPIPKFRKRDRARKRLQELVGAIVRKRANQAEKPSDMFQTLIDMRYDDGTKLDENEITGLLVGAIFAGHHTSSGTAAWVLLELLKHPHILKRTRDELDGLLGRKGEVSFHSMRDMPMLENVVKEVLRLHPPLIILMRKVAEDLRFKNYTIKAGEMVWACPPVTHRLSHLFSNPYAFDPDRFAPERREDKNLMAYQPFGGGKHKCSGNAFALFQIKAIFAVLLRRYEFELVDAPETYVDNYADMIVQPKEPCRVRYRRRDPAGIASDYGASGAPAKASGCPAPAHQPAAVQMPAITVMVDRQLCQGHAVCTGESPAHFQVGDDGILKLLKEEVSEAELEKVQLAALHCPNAALRIVRHGP</sequence>
<evidence type="ECO:0000256" key="1">
    <source>
        <dbReference type="ARBA" id="ARBA00010617"/>
    </source>
</evidence>
<dbReference type="InterPro" id="IPR001128">
    <property type="entry name" value="Cyt_P450"/>
</dbReference>
<dbReference type="Gene3D" id="1.10.630.10">
    <property type="entry name" value="Cytochrome P450"/>
    <property type="match status" value="1"/>
</dbReference>
<dbReference type="PANTHER" id="PTHR24304">
    <property type="entry name" value="CYTOCHROME P450 FAMILY 7"/>
    <property type="match status" value="1"/>
</dbReference>
<dbReference type="GO" id="GO:0020037">
    <property type="term" value="F:heme binding"/>
    <property type="evidence" value="ECO:0007669"/>
    <property type="project" value="InterPro"/>
</dbReference>
<reference evidence="6 7" key="1">
    <citation type="submission" date="2018-09" db="EMBL/GenBank/DDBJ databases">
        <authorList>
            <person name="Zhu H."/>
        </authorList>
    </citation>
    <scope>NUCLEOTIDE SEQUENCE [LARGE SCALE GENOMIC DNA]</scope>
    <source>
        <strain evidence="6 7">K1W22B-8</strain>
    </source>
</reference>
<proteinExistence type="inferred from homology"/>
<keyword evidence="7" id="KW-1185">Reference proteome</keyword>
<dbReference type="CDD" id="cd11042">
    <property type="entry name" value="CYP51-like"/>
    <property type="match status" value="1"/>
</dbReference>
<dbReference type="PRINTS" id="PR00465">
    <property type="entry name" value="EP450IV"/>
</dbReference>
<keyword evidence="3 5" id="KW-0479">Metal-binding</keyword>
<keyword evidence="4 5" id="KW-0408">Iron</keyword>
<dbReference type="GO" id="GO:0004497">
    <property type="term" value="F:monooxygenase activity"/>
    <property type="evidence" value="ECO:0007669"/>
    <property type="project" value="InterPro"/>
</dbReference>
<dbReference type="Gene3D" id="3.30.70.20">
    <property type="match status" value="1"/>
</dbReference>
<evidence type="ECO:0000256" key="2">
    <source>
        <dbReference type="ARBA" id="ARBA00022617"/>
    </source>
</evidence>
<comment type="similarity">
    <text evidence="1">Belongs to the cytochrome P450 family.</text>
</comment>
<name>A0A418W932_9PROT</name>
<evidence type="ECO:0000313" key="7">
    <source>
        <dbReference type="Proteomes" id="UP000284605"/>
    </source>
</evidence>
<dbReference type="InterPro" id="IPR036396">
    <property type="entry name" value="Cyt_P450_sf"/>
</dbReference>
<dbReference type="GO" id="GO:0005506">
    <property type="term" value="F:iron ion binding"/>
    <property type="evidence" value="ECO:0007669"/>
    <property type="project" value="InterPro"/>
</dbReference>
<evidence type="ECO:0000256" key="4">
    <source>
        <dbReference type="ARBA" id="ARBA00023004"/>
    </source>
</evidence>
<comment type="caution">
    <text evidence="6">The sequence shown here is derived from an EMBL/GenBank/DDBJ whole genome shotgun (WGS) entry which is preliminary data.</text>
</comment>
<keyword evidence="2 5" id="KW-0349">Heme</keyword>